<organism evidence="1 2">
    <name type="scientific">Natronocella acetinitrilica</name>
    <dbReference type="NCBI Taxonomy" id="414046"/>
    <lineage>
        <taxon>Bacteria</taxon>
        <taxon>Pseudomonadati</taxon>
        <taxon>Pseudomonadota</taxon>
        <taxon>Gammaproteobacteria</taxon>
        <taxon>Chromatiales</taxon>
        <taxon>Ectothiorhodospiraceae</taxon>
        <taxon>Natronocella</taxon>
    </lineage>
</organism>
<proteinExistence type="predicted"/>
<sequence length="231" mass="24608">MIAYHGSPRRFARFDPAFIGSGDGLACRGHGFNVTLDFAVAAYYATQARDEAFVYQVSVPEKDELLCLDAPIDSAPALVAALHRALGIDPEAVFDAAAEDEAISMSYPDERALAMLGRVLVSRTDESAWGELAEWSPGYDWAALRATLERHAIDFDAECNTLGELCAAALERLGSPGAVNAWLGAAGYRGTYGDEPLSEDPDRAVSAVIFDAGDITIVRRHAASAEAALSP</sequence>
<gene>
    <name evidence="1" type="ORF">J2T57_001655</name>
</gene>
<reference evidence="1" key="1">
    <citation type="submission" date="2022-03" db="EMBL/GenBank/DDBJ databases">
        <title>Genomic Encyclopedia of Type Strains, Phase III (KMG-III): the genomes of soil and plant-associated and newly described type strains.</title>
        <authorList>
            <person name="Whitman W."/>
        </authorList>
    </citation>
    <scope>NUCLEOTIDE SEQUENCE</scope>
    <source>
        <strain evidence="1">ANL 6-2</strain>
    </source>
</reference>
<protein>
    <submittedName>
        <fullName evidence="1">Uncharacterized protein</fullName>
    </submittedName>
</protein>
<evidence type="ECO:0000313" key="2">
    <source>
        <dbReference type="Proteomes" id="UP001205843"/>
    </source>
</evidence>
<accession>A0AAE3KC59</accession>
<name>A0AAE3KC59_9GAMM</name>
<comment type="caution">
    <text evidence="1">The sequence shown here is derived from an EMBL/GenBank/DDBJ whole genome shotgun (WGS) entry which is preliminary data.</text>
</comment>
<dbReference type="RefSeq" id="WP_253476632.1">
    <property type="nucleotide sequence ID" value="NZ_JALJXV010000003.1"/>
</dbReference>
<keyword evidence="2" id="KW-1185">Reference proteome</keyword>
<dbReference type="EMBL" id="JALJXV010000003">
    <property type="protein sequence ID" value="MCP1674553.1"/>
    <property type="molecule type" value="Genomic_DNA"/>
</dbReference>
<dbReference type="AlphaFoldDB" id="A0AAE3KC59"/>
<evidence type="ECO:0000313" key="1">
    <source>
        <dbReference type="EMBL" id="MCP1674553.1"/>
    </source>
</evidence>
<dbReference type="Proteomes" id="UP001205843">
    <property type="component" value="Unassembled WGS sequence"/>
</dbReference>